<gene>
    <name evidence="1" type="ORF">O181_017571</name>
</gene>
<comment type="caution">
    <text evidence="1">The sequence shown here is derived from an EMBL/GenBank/DDBJ whole genome shotgun (WGS) entry which is preliminary data.</text>
</comment>
<evidence type="ECO:0000313" key="1">
    <source>
        <dbReference type="EMBL" id="MBW0477856.1"/>
    </source>
</evidence>
<protein>
    <submittedName>
        <fullName evidence="1">Uncharacterized protein</fullName>
    </submittedName>
</protein>
<name>A0A9Q3C3M9_9BASI</name>
<proteinExistence type="predicted"/>
<sequence>MCPKEQLILEIHSKDLDGEPIQEDQDKVINMNEALVKSMEESNRNNAKSQTLANKLISAYEKMSNHIDSVLVRMESMEKKMSTQYEKITALKDKKQVKDMPGFIKQFLKNNQLKNKTKEKKHMDPPSIITETSQKIYSQAVQTPNIIPHPQPNIPKSIKVNRFKLAYATLWSKIGASKPFENVSADSIQKRIN</sequence>
<dbReference type="AlphaFoldDB" id="A0A9Q3C3M9"/>
<dbReference type="EMBL" id="AVOT02004950">
    <property type="protein sequence ID" value="MBW0477856.1"/>
    <property type="molecule type" value="Genomic_DNA"/>
</dbReference>
<keyword evidence="2" id="KW-1185">Reference proteome</keyword>
<dbReference type="Proteomes" id="UP000765509">
    <property type="component" value="Unassembled WGS sequence"/>
</dbReference>
<evidence type="ECO:0000313" key="2">
    <source>
        <dbReference type="Proteomes" id="UP000765509"/>
    </source>
</evidence>
<organism evidence="1 2">
    <name type="scientific">Austropuccinia psidii MF-1</name>
    <dbReference type="NCBI Taxonomy" id="1389203"/>
    <lineage>
        <taxon>Eukaryota</taxon>
        <taxon>Fungi</taxon>
        <taxon>Dikarya</taxon>
        <taxon>Basidiomycota</taxon>
        <taxon>Pucciniomycotina</taxon>
        <taxon>Pucciniomycetes</taxon>
        <taxon>Pucciniales</taxon>
        <taxon>Sphaerophragmiaceae</taxon>
        <taxon>Austropuccinia</taxon>
    </lineage>
</organism>
<reference evidence="1" key="1">
    <citation type="submission" date="2021-03" db="EMBL/GenBank/DDBJ databases">
        <title>Draft genome sequence of rust myrtle Austropuccinia psidii MF-1, a brazilian biotype.</title>
        <authorList>
            <person name="Quecine M.C."/>
            <person name="Pachon D.M.R."/>
            <person name="Bonatelli M.L."/>
            <person name="Correr F.H."/>
            <person name="Franceschini L.M."/>
            <person name="Leite T.F."/>
            <person name="Margarido G.R.A."/>
            <person name="Almeida C.A."/>
            <person name="Ferrarezi J.A."/>
            <person name="Labate C.A."/>
        </authorList>
    </citation>
    <scope>NUCLEOTIDE SEQUENCE</scope>
    <source>
        <strain evidence="1">MF-1</strain>
    </source>
</reference>
<accession>A0A9Q3C3M9</accession>